<evidence type="ECO:0000259" key="11">
    <source>
        <dbReference type="PROSITE" id="PS51192"/>
    </source>
</evidence>
<feature type="region of interest" description="Disordered" evidence="10">
    <location>
        <begin position="550"/>
        <end position="591"/>
    </location>
</feature>
<dbReference type="CDD" id="cd18793">
    <property type="entry name" value="SF2_C_SNF"/>
    <property type="match status" value="1"/>
</dbReference>
<dbReference type="InterPro" id="IPR038718">
    <property type="entry name" value="SNF2-like_sf"/>
</dbReference>
<keyword evidence="6" id="KW-0067">ATP-binding</keyword>
<evidence type="ECO:0000256" key="1">
    <source>
        <dbReference type="ARBA" id="ARBA00004123"/>
    </source>
</evidence>
<dbReference type="SUPFAM" id="SSF52540">
    <property type="entry name" value="P-loop containing nucleoside triphosphate hydrolases"/>
    <property type="match status" value="2"/>
</dbReference>
<evidence type="ECO:0000256" key="6">
    <source>
        <dbReference type="ARBA" id="ARBA00022840"/>
    </source>
</evidence>
<dbReference type="InterPro" id="IPR056026">
    <property type="entry name" value="DUF7607"/>
</dbReference>
<dbReference type="SUPFAM" id="SSF47769">
    <property type="entry name" value="SAM/Pointed domain"/>
    <property type="match status" value="1"/>
</dbReference>
<dbReference type="PANTHER" id="PTHR45797:SF1">
    <property type="entry name" value="HELICASE ARIP4"/>
    <property type="match status" value="1"/>
</dbReference>
<evidence type="ECO:0000256" key="10">
    <source>
        <dbReference type="SAM" id="MobiDB-lite"/>
    </source>
</evidence>
<accession>A0A167A4E0</accession>
<evidence type="ECO:0000256" key="4">
    <source>
        <dbReference type="ARBA" id="ARBA00022801"/>
    </source>
</evidence>
<feature type="compositionally biased region" description="Basic and acidic residues" evidence="10">
    <location>
        <begin position="183"/>
        <end position="202"/>
    </location>
</feature>
<dbReference type="GO" id="GO:0005634">
    <property type="term" value="C:nucleus"/>
    <property type="evidence" value="ECO:0007669"/>
    <property type="project" value="UniProtKB-SubCell"/>
</dbReference>
<proteinExistence type="inferred from homology"/>
<dbReference type="STRING" id="1573173.A0A167A4E0"/>
<dbReference type="InterPro" id="IPR044574">
    <property type="entry name" value="ARIP4-like"/>
</dbReference>
<feature type="region of interest" description="Disordered" evidence="10">
    <location>
        <begin position="611"/>
        <end position="649"/>
    </location>
</feature>
<comment type="caution">
    <text evidence="13">The sequence shown here is derived from an EMBL/GenBank/DDBJ whole genome shotgun (WGS) entry which is preliminary data.</text>
</comment>
<feature type="region of interest" description="Disordered" evidence="10">
    <location>
        <begin position="1858"/>
        <end position="1892"/>
    </location>
</feature>
<feature type="compositionally biased region" description="Basic and acidic residues" evidence="10">
    <location>
        <begin position="567"/>
        <end position="586"/>
    </location>
</feature>
<evidence type="ECO:0000259" key="12">
    <source>
        <dbReference type="PROSITE" id="PS51194"/>
    </source>
</evidence>
<feature type="region of interest" description="Disordered" evidence="10">
    <location>
        <begin position="1592"/>
        <end position="1628"/>
    </location>
</feature>
<evidence type="ECO:0000313" key="14">
    <source>
        <dbReference type="Proteomes" id="UP000076584"/>
    </source>
</evidence>
<dbReference type="Pfam" id="PF00176">
    <property type="entry name" value="SNF2-rel_dom"/>
    <property type="match status" value="1"/>
</dbReference>
<feature type="domain" description="Helicase C-terminal" evidence="12">
    <location>
        <begin position="1277"/>
        <end position="1430"/>
    </location>
</feature>
<dbReference type="GO" id="GO:0004386">
    <property type="term" value="F:helicase activity"/>
    <property type="evidence" value="ECO:0007669"/>
    <property type="project" value="UniProtKB-KW"/>
</dbReference>
<keyword evidence="8" id="KW-0539">Nucleus</keyword>
<feature type="compositionally biased region" description="Acidic residues" evidence="10">
    <location>
        <begin position="1835"/>
        <end position="1845"/>
    </location>
</feature>
<sequence length="1892" mass="211755">MAGKEDDPYEWDVEQVVHELCAAEKRPWHPKLSTKRPDPAALSKALIDNDIDGETLLTYDDVMPSLDGLLQGLGLVKITHKMTFVKAINHLRLKSRGYREFKADMAKPNFETPISSQEVEVNDNHDFALPDQPGASEGPQKKPPTPDVELQGNPDHGSPASKLLQSQALPANKLDAQALKQIDHPTVHQVDGTDQKRSEPPQKKRRMAPSLITTNVLGVGNAPIRTAADDLAARLYSLNDALSQLPDSSTGISAKTSGDEGNKAPAQEIVPKSYFGRNGLITDSQIPKSSLIRDAGDAVDESGSFLFVTKGSIPNGRRRQVSRAMRRLFRTNNQSLAMIQSGQSPYVEPEDEDKVLPLFGDSEDSDGYDTETREAIKDEEEELQREMDLKSQYLTRDDIERVLQEEIQQIEDSWDKRKLPKKQRRANELWNRARRRGLIQQIASATVTLEMLNTRIGKLCQEIREDEWPNEDQLRRQARCLECSVEDRKAERWLLGVLRGHEPPRPETMSKPRPTAVRRDILSDEDGELITSGDDNDDDFIVDDMMDVACSPAPDESRPASPMNLDKPGELLHQDPHSPGMPKDESPAGSLVDVQPDNNIIDLTIYDSEPVSEKNTEENTVWLDTPEKPKTPLMQIPPSLPDSDIEERSRLSQEELATPYEQPERIGAIAPRMWKLHMDNKRLLICVIWRLDQQRRAAFFRTISTMTPADIWTDFVIPALEDPVSNEQKSVCEMGTVIARLFRTYVFGKPVSPSSVIKSIRERKAKIIKGKVARFEGFCDFVKEHIVPHFPDATRITGSDSGTPQKDRRGSFDSLDGYSDDEIDIFPSKKRKRVVIIDQTAKDLRESDRRRKEEQEKRREELRKKLAASDTISSDKSRLIINETKEENQGLIYVNDDIGKRIKNHQINGVRFLWNQIVYDSKVRQGCLLAHTMGLGKTMQVITLLVAIAESAQSDDESIRSQIPKDLRQSKTLVLCPSVLVDNWMDELLMWAPDGLLGRLFKLEALTKAPERGPMIRTWDEEGGVLVMGYDMFKRLLDPPANELSPPHDTKSVKDILTQSPNLVVADEAHKLKNPDSKLSMAAAQFRTQSRIALTGSPLANSVLEFFYMIDWVAPGYLGPLSEFKACYAEPIQAGLYEDSSRSAYRKAKKALAVLEATVAPKTNRATIQSCLMDGLPPKMEFVLTVPVTPLQAKLYDTFLESLRNEANGLGGKILGAVNNFCLIANHPKAFQTRLREERDLLGKKDKSNLTLTSQIISNGLKITKLQKDLSSPALSWKVQLLVAILDESEKVGDKVLVFTQSIPTMDYLDSLFRQQKRKIARLDGNSPISQRQQSIKDFNSGDTRLYLISTAAGGTGLNIYGANRVVIFDFKYNPIHEQQAIGRAYRIGQQKPVYVYTFIAGGTYEQTMHNKAVFKTQLASRVVDNENPKRWSKKENEYLKDREEPPQKDLSCFAGKDAVLDSLLTHPDLSQGIRSIIMTDTFKEEDTNEILTQEDLKDVKDQVYLNSIRNTDPEKFRQLELERIGRLRAAPSVVGIAAVSQAPHRPPSLSLGGVQTPIPLPFLPGTIRSSPYVPDQPAGVEKAAAAQILPSTVPTLTPEPAALSSKDKQDMNAKQQASPQMGPDVASDVETLQQKVAESLGAPPMPMAGANTFFRSQQGPVPLQPADKSLNTPSMRKQTKTKPNIITWPGQFEQKLIESVEKVIDPELLGTIGDDKNALAKRIASSTWIVRSEMNEGHLSDNMHMKKLCSLIENPRFSAAILTGHLIPAQIAHASTEAGLDNLVGELMQLDDNAFHEKLGLRKRLAKKPDQLQNVAGRPNPFPAANRRHPFREENEDEDDDDDMDILREVVARRRHRAPRLPTWASKAVEESKLGEHRRTREPSSSAGQGS</sequence>
<dbReference type="InterPro" id="IPR049730">
    <property type="entry name" value="SNF2/RAD54-like_C"/>
</dbReference>
<dbReference type="Pfam" id="PF24580">
    <property type="entry name" value="DUF7607"/>
    <property type="match status" value="1"/>
</dbReference>
<feature type="region of interest" description="Disordered" evidence="10">
    <location>
        <begin position="792"/>
        <end position="815"/>
    </location>
</feature>
<dbReference type="CDD" id="cd18007">
    <property type="entry name" value="DEXHc_ATRX-like"/>
    <property type="match status" value="1"/>
</dbReference>
<dbReference type="InterPro" id="IPR000330">
    <property type="entry name" value="SNF2_N"/>
</dbReference>
<gene>
    <name evidence="13" type="ORF">CI238_06327</name>
</gene>
<feature type="compositionally biased region" description="Basic and acidic residues" evidence="10">
    <location>
        <begin position="1869"/>
        <end position="1883"/>
    </location>
</feature>
<dbReference type="InterPro" id="IPR001650">
    <property type="entry name" value="Helicase_C-like"/>
</dbReference>
<evidence type="ECO:0000256" key="8">
    <source>
        <dbReference type="ARBA" id="ARBA00023242"/>
    </source>
</evidence>
<feature type="domain" description="Helicase ATP-binding" evidence="11">
    <location>
        <begin position="918"/>
        <end position="1116"/>
    </location>
</feature>
<comment type="subcellular location">
    <subcellularLocation>
        <location evidence="1">Nucleus</location>
    </subcellularLocation>
</comment>
<keyword evidence="7" id="KW-0238">DNA-binding</keyword>
<comment type="similarity">
    <text evidence="2">Belongs to the SNF2/RAD54 helicase family.</text>
</comment>
<dbReference type="InterPro" id="IPR027417">
    <property type="entry name" value="P-loop_NTPase"/>
</dbReference>
<keyword evidence="4" id="KW-0378">Hydrolase</keyword>
<dbReference type="PROSITE" id="PS51194">
    <property type="entry name" value="HELICASE_CTER"/>
    <property type="match status" value="1"/>
</dbReference>
<feature type="region of interest" description="Disordered" evidence="10">
    <location>
        <begin position="125"/>
        <end position="162"/>
    </location>
</feature>
<reference evidence="13 14" key="1">
    <citation type="submission" date="2015-06" db="EMBL/GenBank/DDBJ databases">
        <title>Survival trade-offs in plant roots during colonization by closely related pathogenic and mutualistic fungi.</title>
        <authorList>
            <person name="Hacquard S."/>
            <person name="Kracher B."/>
            <person name="Hiruma K."/>
            <person name="Weinman A."/>
            <person name="Muench P."/>
            <person name="Garrido Oter R."/>
            <person name="Ver Loren van Themaat E."/>
            <person name="Dallerey J.-F."/>
            <person name="Damm U."/>
            <person name="Henrissat B."/>
            <person name="Lespinet O."/>
            <person name="Thon M."/>
            <person name="Kemen E."/>
            <person name="McHardy A.C."/>
            <person name="Schulze-Lefert P."/>
            <person name="O'Connell R.J."/>
        </authorList>
    </citation>
    <scope>NUCLEOTIDE SEQUENCE [LARGE SCALE GENOMIC DNA]</scope>
    <source>
        <strain evidence="13 14">MAFF 238704</strain>
    </source>
</reference>
<dbReference type="Proteomes" id="UP000076584">
    <property type="component" value="Unassembled WGS sequence"/>
</dbReference>
<keyword evidence="5" id="KW-0347">Helicase</keyword>
<dbReference type="SMART" id="SM00487">
    <property type="entry name" value="DEXDc"/>
    <property type="match status" value="1"/>
</dbReference>
<evidence type="ECO:0000256" key="9">
    <source>
        <dbReference type="SAM" id="Coils"/>
    </source>
</evidence>
<keyword evidence="14" id="KW-1185">Reference proteome</keyword>
<evidence type="ECO:0000256" key="7">
    <source>
        <dbReference type="ARBA" id="ARBA00023125"/>
    </source>
</evidence>
<dbReference type="PROSITE" id="PS51192">
    <property type="entry name" value="HELICASE_ATP_BIND_1"/>
    <property type="match status" value="1"/>
</dbReference>
<evidence type="ECO:0000256" key="2">
    <source>
        <dbReference type="ARBA" id="ARBA00007025"/>
    </source>
</evidence>
<organism evidence="13 14">
    <name type="scientific">Colletotrichum incanum</name>
    <name type="common">Soybean anthracnose fungus</name>
    <dbReference type="NCBI Taxonomy" id="1573173"/>
    <lineage>
        <taxon>Eukaryota</taxon>
        <taxon>Fungi</taxon>
        <taxon>Dikarya</taxon>
        <taxon>Ascomycota</taxon>
        <taxon>Pezizomycotina</taxon>
        <taxon>Sordariomycetes</taxon>
        <taxon>Hypocreomycetidae</taxon>
        <taxon>Glomerellales</taxon>
        <taxon>Glomerellaceae</taxon>
        <taxon>Colletotrichum</taxon>
        <taxon>Colletotrichum spaethianum species complex</taxon>
    </lineage>
</organism>
<dbReference type="GO" id="GO:0005524">
    <property type="term" value="F:ATP binding"/>
    <property type="evidence" value="ECO:0007669"/>
    <property type="project" value="UniProtKB-KW"/>
</dbReference>
<dbReference type="GO" id="GO:0003677">
    <property type="term" value="F:DNA binding"/>
    <property type="evidence" value="ECO:0007669"/>
    <property type="project" value="UniProtKB-KW"/>
</dbReference>
<dbReference type="InterPro" id="IPR014001">
    <property type="entry name" value="Helicase_ATP-bd"/>
</dbReference>
<name>A0A167A4E0_COLIC</name>
<dbReference type="InterPro" id="IPR013761">
    <property type="entry name" value="SAM/pointed_sf"/>
</dbReference>
<dbReference type="PANTHER" id="PTHR45797">
    <property type="entry name" value="RAD54-LIKE"/>
    <property type="match status" value="1"/>
</dbReference>
<evidence type="ECO:0000313" key="13">
    <source>
        <dbReference type="EMBL" id="KZL79707.1"/>
    </source>
</evidence>
<dbReference type="EMBL" id="LFIW01002029">
    <property type="protein sequence ID" value="KZL79707.1"/>
    <property type="molecule type" value="Genomic_DNA"/>
</dbReference>
<feature type="coiled-coil region" evidence="9">
    <location>
        <begin position="837"/>
        <end position="872"/>
    </location>
</feature>
<feature type="region of interest" description="Disordered" evidence="10">
    <location>
        <begin position="183"/>
        <end position="210"/>
    </location>
</feature>
<evidence type="ECO:0000256" key="5">
    <source>
        <dbReference type="ARBA" id="ARBA00022806"/>
    </source>
</evidence>
<keyword evidence="3" id="KW-0547">Nucleotide-binding</keyword>
<protein>
    <submittedName>
        <fullName evidence="13">Snf2 super family protein</fullName>
    </submittedName>
</protein>
<keyword evidence="9" id="KW-0175">Coiled coil</keyword>
<dbReference type="GO" id="GO:0016887">
    <property type="term" value="F:ATP hydrolysis activity"/>
    <property type="evidence" value="ECO:0007669"/>
    <property type="project" value="InterPro"/>
</dbReference>
<dbReference type="SMART" id="SM00490">
    <property type="entry name" value="HELICc"/>
    <property type="match status" value="1"/>
</dbReference>
<feature type="region of interest" description="Disordered" evidence="10">
    <location>
        <begin position="1807"/>
        <end position="1846"/>
    </location>
</feature>
<dbReference type="Pfam" id="PF00271">
    <property type="entry name" value="Helicase_C"/>
    <property type="match status" value="1"/>
</dbReference>
<dbReference type="Gene3D" id="3.40.50.10810">
    <property type="entry name" value="Tandem AAA-ATPase domain"/>
    <property type="match status" value="1"/>
</dbReference>
<dbReference type="Gene3D" id="3.40.50.300">
    <property type="entry name" value="P-loop containing nucleotide triphosphate hydrolases"/>
    <property type="match status" value="1"/>
</dbReference>
<evidence type="ECO:0000256" key="3">
    <source>
        <dbReference type="ARBA" id="ARBA00022741"/>
    </source>
</evidence>